<name>A0A1F7G8G5_9BACT</name>
<sequence>MEEKNNGAHLITNPQVLFSWRAPVRAYKQKTEGILRFYFALALLLSVVVALFGDWILILPIAASVFLFYALTITPPGNVDYKITRFGIEVGGIAYRYESLAGFYITQRFDYFVITAVSNSPFFNHIYLITNSQETLQTIVDVLSDHIVFVEKPQKTFTDKLASVLSSLLPEEKIIVEPQEKHETEKEKPR</sequence>
<evidence type="ECO:0000313" key="2">
    <source>
        <dbReference type="EMBL" id="OGK15214.1"/>
    </source>
</evidence>
<keyword evidence="1" id="KW-0812">Transmembrane</keyword>
<evidence type="ECO:0008006" key="4">
    <source>
        <dbReference type="Google" id="ProtNLM"/>
    </source>
</evidence>
<keyword evidence="1" id="KW-0472">Membrane</keyword>
<accession>A0A1F7G8G5</accession>
<gene>
    <name evidence="2" type="ORF">A2690_00350</name>
</gene>
<reference evidence="2 3" key="1">
    <citation type="journal article" date="2016" name="Nat. Commun.">
        <title>Thousands of microbial genomes shed light on interconnected biogeochemical processes in an aquifer system.</title>
        <authorList>
            <person name="Anantharaman K."/>
            <person name="Brown C.T."/>
            <person name="Hug L.A."/>
            <person name="Sharon I."/>
            <person name="Castelle C.J."/>
            <person name="Probst A.J."/>
            <person name="Thomas B.C."/>
            <person name="Singh A."/>
            <person name="Wilkins M.J."/>
            <person name="Karaoz U."/>
            <person name="Brodie E.L."/>
            <person name="Williams K.H."/>
            <person name="Hubbard S.S."/>
            <person name="Banfield J.F."/>
        </authorList>
    </citation>
    <scope>NUCLEOTIDE SEQUENCE [LARGE SCALE GENOMIC DNA]</scope>
</reference>
<evidence type="ECO:0000256" key="1">
    <source>
        <dbReference type="SAM" id="Phobius"/>
    </source>
</evidence>
<protein>
    <recommendedName>
        <fullName evidence="4">DUF5673 domain-containing protein</fullName>
    </recommendedName>
</protein>
<organism evidence="2 3">
    <name type="scientific">Candidatus Roizmanbacteria bacterium RIFCSPHIGHO2_01_FULL_39_12b</name>
    <dbReference type="NCBI Taxonomy" id="1802030"/>
    <lineage>
        <taxon>Bacteria</taxon>
        <taxon>Candidatus Roizmaniibacteriota</taxon>
    </lineage>
</organism>
<dbReference type="EMBL" id="MFZF01000033">
    <property type="protein sequence ID" value="OGK15214.1"/>
    <property type="molecule type" value="Genomic_DNA"/>
</dbReference>
<proteinExistence type="predicted"/>
<keyword evidence="1" id="KW-1133">Transmembrane helix</keyword>
<evidence type="ECO:0000313" key="3">
    <source>
        <dbReference type="Proteomes" id="UP000178372"/>
    </source>
</evidence>
<comment type="caution">
    <text evidence="2">The sequence shown here is derived from an EMBL/GenBank/DDBJ whole genome shotgun (WGS) entry which is preliminary data.</text>
</comment>
<feature type="transmembrane region" description="Helical" evidence="1">
    <location>
        <begin position="37"/>
        <end position="70"/>
    </location>
</feature>
<dbReference type="Proteomes" id="UP000178372">
    <property type="component" value="Unassembled WGS sequence"/>
</dbReference>
<dbReference type="AlphaFoldDB" id="A0A1F7G8G5"/>